<accession>A0A5C6B4Z6</accession>
<evidence type="ECO:0000313" key="2">
    <source>
        <dbReference type="Proteomes" id="UP000320176"/>
    </source>
</evidence>
<sequence>MLLNAFGVSSKWSNKTGQWKLPVKTNALTAQAYAGLFKIRGCGTMAFREFLSPLPAQLVAPSEPQALAVGLRRIVVPAHG</sequence>
<evidence type="ECO:0000313" key="1">
    <source>
        <dbReference type="EMBL" id="TWU05554.1"/>
    </source>
</evidence>
<name>A0A5C6B4Z6_9BACT</name>
<reference evidence="1 2" key="1">
    <citation type="submission" date="2019-02" db="EMBL/GenBank/DDBJ databases">
        <title>Deep-cultivation of Planctomycetes and their phenomic and genomic characterization uncovers novel biology.</title>
        <authorList>
            <person name="Wiegand S."/>
            <person name="Jogler M."/>
            <person name="Boedeker C."/>
            <person name="Pinto D."/>
            <person name="Vollmers J."/>
            <person name="Rivas-Marin E."/>
            <person name="Kohn T."/>
            <person name="Peeters S.H."/>
            <person name="Heuer A."/>
            <person name="Rast P."/>
            <person name="Oberbeckmann S."/>
            <person name="Bunk B."/>
            <person name="Jeske O."/>
            <person name="Meyerdierks A."/>
            <person name="Storesund J.E."/>
            <person name="Kallscheuer N."/>
            <person name="Luecker S."/>
            <person name="Lage O.M."/>
            <person name="Pohl T."/>
            <person name="Merkel B.J."/>
            <person name="Hornburger P."/>
            <person name="Mueller R.-W."/>
            <person name="Bruemmer F."/>
            <person name="Labrenz M."/>
            <person name="Spormann A.M."/>
            <person name="Op Den Camp H."/>
            <person name="Overmann J."/>
            <person name="Amann R."/>
            <person name="Jetten M.S.M."/>
            <person name="Mascher T."/>
            <person name="Medema M.H."/>
            <person name="Devos D.P."/>
            <person name="Kaster A.-K."/>
            <person name="Ovreas L."/>
            <person name="Rohde M."/>
            <person name="Galperin M.Y."/>
            <person name="Jogler C."/>
        </authorList>
    </citation>
    <scope>NUCLEOTIDE SEQUENCE [LARGE SCALE GENOMIC DNA]</scope>
    <source>
        <strain evidence="1 2">Pla52n</strain>
    </source>
</reference>
<gene>
    <name evidence="1" type="ORF">Pla52n_12680</name>
</gene>
<dbReference type="Proteomes" id="UP000320176">
    <property type="component" value="Unassembled WGS sequence"/>
</dbReference>
<dbReference type="EMBL" id="SJPN01000002">
    <property type="protein sequence ID" value="TWU05554.1"/>
    <property type="molecule type" value="Genomic_DNA"/>
</dbReference>
<comment type="caution">
    <text evidence="1">The sequence shown here is derived from an EMBL/GenBank/DDBJ whole genome shotgun (WGS) entry which is preliminary data.</text>
</comment>
<proteinExistence type="predicted"/>
<protein>
    <submittedName>
        <fullName evidence="1">Uncharacterized protein</fullName>
    </submittedName>
</protein>
<keyword evidence="2" id="KW-1185">Reference proteome</keyword>
<dbReference type="AlphaFoldDB" id="A0A5C6B4Z6"/>
<organism evidence="1 2">
    <name type="scientific">Stieleria varia</name>
    <dbReference type="NCBI Taxonomy" id="2528005"/>
    <lineage>
        <taxon>Bacteria</taxon>
        <taxon>Pseudomonadati</taxon>
        <taxon>Planctomycetota</taxon>
        <taxon>Planctomycetia</taxon>
        <taxon>Pirellulales</taxon>
        <taxon>Pirellulaceae</taxon>
        <taxon>Stieleria</taxon>
    </lineage>
</organism>